<evidence type="ECO:0000313" key="2">
    <source>
        <dbReference type="Proteomes" id="UP001189429"/>
    </source>
</evidence>
<protein>
    <submittedName>
        <fullName evidence="1">Uncharacterized protein</fullName>
    </submittedName>
</protein>
<evidence type="ECO:0000313" key="1">
    <source>
        <dbReference type="EMBL" id="CAK0900936.1"/>
    </source>
</evidence>
<dbReference type="Proteomes" id="UP001189429">
    <property type="component" value="Unassembled WGS sequence"/>
</dbReference>
<accession>A0ABN9XMM2</accession>
<name>A0ABN9XMM2_9DINO</name>
<proteinExistence type="predicted"/>
<reference evidence="1" key="1">
    <citation type="submission" date="2023-10" db="EMBL/GenBank/DDBJ databases">
        <authorList>
            <person name="Chen Y."/>
            <person name="Shah S."/>
            <person name="Dougan E. K."/>
            <person name="Thang M."/>
            <person name="Chan C."/>
        </authorList>
    </citation>
    <scope>NUCLEOTIDE SEQUENCE [LARGE SCALE GENOMIC DNA]</scope>
</reference>
<organism evidence="1 2">
    <name type="scientific">Prorocentrum cordatum</name>
    <dbReference type="NCBI Taxonomy" id="2364126"/>
    <lineage>
        <taxon>Eukaryota</taxon>
        <taxon>Sar</taxon>
        <taxon>Alveolata</taxon>
        <taxon>Dinophyceae</taxon>
        <taxon>Prorocentrales</taxon>
        <taxon>Prorocentraceae</taxon>
        <taxon>Prorocentrum</taxon>
    </lineage>
</organism>
<dbReference type="EMBL" id="CAUYUJ010020855">
    <property type="protein sequence ID" value="CAK0900936.1"/>
    <property type="molecule type" value="Genomic_DNA"/>
</dbReference>
<gene>
    <name evidence="1" type="ORF">PCOR1329_LOCUS78073</name>
</gene>
<comment type="caution">
    <text evidence="1">The sequence shown here is derived from an EMBL/GenBank/DDBJ whole genome shotgun (WGS) entry which is preliminary data.</text>
</comment>
<keyword evidence="2" id="KW-1185">Reference proteome</keyword>
<sequence length="133" mass="14610">MGFASFPAAIGDTKKFAFVYPTAFFAAGGFVYLNAEAMPIAVNQLSVNCTSRGFRMGGMQSMTLDVANQLEPNTIPTTLPAIRGKGARRFCFVGPGQLGDGDFMSNTFGGFAYWFDDVQKHRFFSRFSDTPEW</sequence>